<evidence type="ECO:0000256" key="2">
    <source>
        <dbReference type="ARBA" id="ARBA00022730"/>
    </source>
</evidence>
<dbReference type="InterPro" id="IPR005484">
    <property type="entry name" value="Ribosomal_uL18_bac/plant/anim"/>
</dbReference>
<comment type="function">
    <text evidence="7">This is one of the proteins that bind and probably mediate the attachment of the 5S RNA into the large ribosomal subunit, where it forms part of the central protuberance.</text>
</comment>
<keyword evidence="9" id="KW-1185">Reference proteome</keyword>
<dbReference type="PANTHER" id="PTHR12899:SF3">
    <property type="entry name" value="LARGE RIBOSOMAL SUBUNIT PROTEIN UL18M"/>
    <property type="match status" value="1"/>
</dbReference>
<dbReference type="GO" id="GO:0003735">
    <property type="term" value="F:structural constituent of ribosome"/>
    <property type="evidence" value="ECO:0007669"/>
    <property type="project" value="InterPro"/>
</dbReference>
<dbReference type="RefSeq" id="WP_188893036.1">
    <property type="nucleotide sequence ID" value="NZ_BMHY01000024.1"/>
</dbReference>
<keyword evidence="4 7" id="KW-0689">Ribosomal protein</keyword>
<dbReference type="InterPro" id="IPR057268">
    <property type="entry name" value="Ribosomal_L18"/>
</dbReference>
<dbReference type="Pfam" id="PF00861">
    <property type="entry name" value="Ribosomal_L18p"/>
    <property type="match status" value="1"/>
</dbReference>
<evidence type="ECO:0000256" key="7">
    <source>
        <dbReference type="HAMAP-Rule" id="MF_01337"/>
    </source>
</evidence>
<organism evidence="8 9">
    <name type="scientific">Paenibacillus radicis</name>
    <name type="common">ex Gao et al. 2016</name>
    <dbReference type="NCBI Taxonomy" id="1737354"/>
    <lineage>
        <taxon>Bacteria</taxon>
        <taxon>Bacillati</taxon>
        <taxon>Bacillota</taxon>
        <taxon>Bacilli</taxon>
        <taxon>Bacillales</taxon>
        <taxon>Paenibacillaceae</taxon>
        <taxon>Paenibacillus</taxon>
    </lineage>
</organism>
<reference evidence="8 9" key="1">
    <citation type="journal article" date="2014" name="Int. J. Syst. Evol. Microbiol.">
        <title>Complete genome sequence of Corynebacterium casei LMG S-19264T (=DSM 44701T), isolated from a smear-ripened cheese.</title>
        <authorList>
            <consortium name="US DOE Joint Genome Institute (JGI-PGF)"/>
            <person name="Walter F."/>
            <person name="Albersmeier A."/>
            <person name="Kalinowski J."/>
            <person name="Ruckert C."/>
        </authorList>
    </citation>
    <scope>NUCLEOTIDE SEQUENCE [LARGE SCALE GENOMIC DNA]</scope>
    <source>
        <strain evidence="8 9">CGMCC 1.15286</strain>
    </source>
</reference>
<sequence length="122" mass="13223">MITKGDKNKARLKRHLRVRKKITGTVARPRLSVFRSSKHIYAQLIDDVNGVTIASASTLDKELAEAIGNGGSVEAARKVGELVAQRAKAKGHTAIVFDRGGYLYHGRIQALANAAREAGLEF</sequence>
<keyword evidence="3 7" id="KW-0694">RNA-binding</keyword>
<dbReference type="Gene3D" id="3.30.420.100">
    <property type="match status" value="1"/>
</dbReference>
<evidence type="ECO:0000256" key="4">
    <source>
        <dbReference type="ARBA" id="ARBA00022980"/>
    </source>
</evidence>
<accession>A0A917MBR4</accession>
<evidence type="ECO:0000256" key="5">
    <source>
        <dbReference type="ARBA" id="ARBA00023274"/>
    </source>
</evidence>
<protein>
    <recommendedName>
        <fullName evidence="6 7">Large ribosomal subunit protein uL18</fullName>
    </recommendedName>
</protein>
<dbReference type="GO" id="GO:0022625">
    <property type="term" value="C:cytosolic large ribosomal subunit"/>
    <property type="evidence" value="ECO:0007669"/>
    <property type="project" value="TreeGrafter"/>
</dbReference>
<evidence type="ECO:0000313" key="9">
    <source>
        <dbReference type="Proteomes" id="UP000600247"/>
    </source>
</evidence>
<dbReference type="HAMAP" id="MF_01337_B">
    <property type="entry name" value="Ribosomal_uL18_B"/>
    <property type="match status" value="1"/>
</dbReference>
<dbReference type="InterPro" id="IPR004389">
    <property type="entry name" value="Ribosomal_uL18_bac-type"/>
</dbReference>
<evidence type="ECO:0000313" key="8">
    <source>
        <dbReference type="EMBL" id="GGG90414.1"/>
    </source>
</evidence>
<name>A0A917MBR4_9BACL</name>
<dbReference type="SUPFAM" id="SSF53137">
    <property type="entry name" value="Translational machinery components"/>
    <property type="match status" value="1"/>
</dbReference>
<dbReference type="PANTHER" id="PTHR12899">
    <property type="entry name" value="39S RIBOSOMAL PROTEIN L18, MITOCHONDRIAL"/>
    <property type="match status" value="1"/>
</dbReference>
<dbReference type="Proteomes" id="UP000600247">
    <property type="component" value="Unassembled WGS sequence"/>
</dbReference>
<comment type="caution">
    <text evidence="8">The sequence shown here is derived from an EMBL/GenBank/DDBJ whole genome shotgun (WGS) entry which is preliminary data.</text>
</comment>
<evidence type="ECO:0000256" key="3">
    <source>
        <dbReference type="ARBA" id="ARBA00022884"/>
    </source>
</evidence>
<dbReference type="NCBIfam" id="TIGR00060">
    <property type="entry name" value="L18_bact"/>
    <property type="match status" value="1"/>
</dbReference>
<dbReference type="AlphaFoldDB" id="A0A917MBR4"/>
<dbReference type="EMBL" id="BMHY01000024">
    <property type="protein sequence ID" value="GGG90414.1"/>
    <property type="molecule type" value="Genomic_DNA"/>
</dbReference>
<keyword evidence="2 7" id="KW-0699">rRNA-binding</keyword>
<evidence type="ECO:0000256" key="1">
    <source>
        <dbReference type="ARBA" id="ARBA00007116"/>
    </source>
</evidence>
<evidence type="ECO:0000256" key="6">
    <source>
        <dbReference type="ARBA" id="ARBA00035197"/>
    </source>
</evidence>
<dbReference type="FunFam" id="3.30.420.100:FF:000001">
    <property type="entry name" value="50S ribosomal protein L18"/>
    <property type="match status" value="1"/>
</dbReference>
<dbReference type="CDD" id="cd00432">
    <property type="entry name" value="Ribosomal_L18_L5e"/>
    <property type="match status" value="1"/>
</dbReference>
<gene>
    <name evidence="7 8" type="primary">rplR</name>
    <name evidence="8" type="ORF">GCM10010918_56660</name>
</gene>
<proteinExistence type="inferred from homology"/>
<dbReference type="GO" id="GO:0008097">
    <property type="term" value="F:5S rRNA binding"/>
    <property type="evidence" value="ECO:0007669"/>
    <property type="project" value="TreeGrafter"/>
</dbReference>
<comment type="subunit">
    <text evidence="7">Part of the 50S ribosomal subunit; part of the 5S rRNA/L5/L18/L25 subcomplex. Contacts the 5S and 23S rRNAs.</text>
</comment>
<comment type="similarity">
    <text evidence="1 7">Belongs to the universal ribosomal protein uL18 family.</text>
</comment>
<keyword evidence="5 7" id="KW-0687">Ribonucleoprotein</keyword>
<dbReference type="GO" id="GO:0006412">
    <property type="term" value="P:translation"/>
    <property type="evidence" value="ECO:0007669"/>
    <property type="project" value="UniProtKB-UniRule"/>
</dbReference>